<evidence type="ECO:0000313" key="2">
    <source>
        <dbReference type="Proteomes" id="UP001201985"/>
    </source>
</evidence>
<name>A0ABS9WA75_9PROT</name>
<gene>
    <name evidence="1" type="ORF">MON41_20860</name>
</gene>
<dbReference type="Gene3D" id="3.40.50.720">
    <property type="entry name" value="NAD(P)-binding Rossmann-like Domain"/>
    <property type="match status" value="1"/>
</dbReference>
<proteinExistence type="predicted"/>
<dbReference type="SUPFAM" id="SSF51735">
    <property type="entry name" value="NAD(P)-binding Rossmann-fold domains"/>
    <property type="match status" value="1"/>
</dbReference>
<keyword evidence="2" id="KW-1185">Reference proteome</keyword>
<sequence length="77" mass="8019">MARRALQELAAKALVCMIIEAGGKATAVQADIADAIAVGQLFDKAEAAFGGTDILDNTAVPCIWRRSLRATTLCLTG</sequence>
<evidence type="ECO:0000313" key="1">
    <source>
        <dbReference type="EMBL" id="MCI0756118.1"/>
    </source>
</evidence>
<dbReference type="RefSeq" id="WP_241793773.1">
    <property type="nucleotide sequence ID" value="NZ_JALBUU010000088.1"/>
</dbReference>
<reference evidence="1 2" key="1">
    <citation type="submission" date="2022-03" db="EMBL/GenBank/DDBJ databases">
        <title>Complete genome analysis of Roseomonas KG 17.1 : a prolific producer of plant growth promoters.</title>
        <authorList>
            <person name="Saadouli I."/>
            <person name="Najjari A."/>
            <person name="Mosbah A."/>
            <person name="Ouzari H.I."/>
        </authorList>
    </citation>
    <scope>NUCLEOTIDE SEQUENCE [LARGE SCALE GENOMIC DNA]</scope>
    <source>
        <strain evidence="1 2">KG17-1</strain>
    </source>
</reference>
<dbReference type="EMBL" id="JALBUU010000088">
    <property type="protein sequence ID" value="MCI0756118.1"/>
    <property type="molecule type" value="Genomic_DNA"/>
</dbReference>
<accession>A0ABS9WA75</accession>
<dbReference type="InterPro" id="IPR036291">
    <property type="entry name" value="NAD(P)-bd_dom_sf"/>
</dbReference>
<organism evidence="1 2">
    <name type="scientific">Teichococcus vastitatis</name>
    <dbReference type="NCBI Taxonomy" id="2307076"/>
    <lineage>
        <taxon>Bacteria</taxon>
        <taxon>Pseudomonadati</taxon>
        <taxon>Pseudomonadota</taxon>
        <taxon>Alphaproteobacteria</taxon>
        <taxon>Acetobacterales</taxon>
        <taxon>Roseomonadaceae</taxon>
        <taxon>Roseomonas</taxon>
    </lineage>
</organism>
<dbReference type="Proteomes" id="UP001201985">
    <property type="component" value="Unassembled WGS sequence"/>
</dbReference>
<comment type="caution">
    <text evidence="1">The sequence shown here is derived from an EMBL/GenBank/DDBJ whole genome shotgun (WGS) entry which is preliminary data.</text>
</comment>
<protein>
    <submittedName>
        <fullName evidence="1">Uncharacterized protein</fullName>
    </submittedName>
</protein>